<gene>
    <name evidence="1" type="ORF">Q9L58_009331</name>
</gene>
<dbReference type="InterPro" id="IPR019410">
    <property type="entry name" value="Methyltransf_16"/>
</dbReference>
<proteinExistence type="predicted"/>
<dbReference type="EMBL" id="JBBBZM010000210">
    <property type="protein sequence ID" value="KAL0631806.1"/>
    <property type="molecule type" value="Genomic_DNA"/>
</dbReference>
<dbReference type="PANTHER" id="PTHR14614:SF104">
    <property type="entry name" value="N-METHYLTRANSFERASE, PUTATIVE (AFU_ORTHOLOGUE AFUA_1G17750)-RELATED"/>
    <property type="match status" value="1"/>
</dbReference>
<dbReference type="Pfam" id="PF10294">
    <property type="entry name" value="Methyltransf_16"/>
    <property type="match status" value="1"/>
</dbReference>
<sequence length="261" mass="29026">MLTNKIQELESSGSEADDADIFEQSLFTIFSDLRNQYGEPGHHVLYKSGTYGDIKLRLVDPEPSNNSLFSHFLWNAKQAGVQAAEMVTDREFDVKDQTVVEMGAGAGVVISDYPAKEILANLQHNVETNVKAEGRDRVTVTGHLWGDLSDELCSTNAGAFTRVIAADCFWMGWQHDNLSKSVAHLLSKDGLFLAIAGYHTGRAKVASFFDSAAEAGLELVGPIRERDVEGNERPWERDRGREDPVEQKRWLAIGLFKHKDC</sequence>
<organism evidence="1 2">
    <name type="scientific">Discina gigas</name>
    <dbReference type="NCBI Taxonomy" id="1032678"/>
    <lineage>
        <taxon>Eukaryota</taxon>
        <taxon>Fungi</taxon>
        <taxon>Dikarya</taxon>
        <taxon>Ascomycota</taxon>
        <taxon>Pezizomycotina</taxon>
        <taxon>Pezizomycetes</taxon>
        <taxon>Pezizales</taxon>
        <taxon>Discinaceae</taxon>
        <taxon>Discina</taxon>
    </lineage>
</organism>
<accession>A0ABR3G778</accession>
<evidence type="ECO:0000313" key="2">
    <source>
        <dbReference type="Proteomes" id="UP001447188"/>
    </source>
</evidence>
<dbReference type="InterPro" id="IPR029063">
    <property type="entry name" value="SAM-dependent_MTases_sf"/>
</dbReference>
<dbReference type="PANTHER" id="PTHR14614">
    <property type="entry name" value="HEPATOCELLULAR CARCINOMA-ASSOCIATED ANTIGEN"/>
    <property type="match status" value="1"/>
</dbReference>
<dbReference type="SUPFAM" id="SSF53335">
    <property type="entry name" value="S-adenosyl-L-methionine-dependent methyltransferases"/>
    <property type="match status" value="1"/>
</dbReference>
<evidence type="ECO:0000313" key="1">
    <source>
        <dbReference type="EMBL" id="KAL0631806.1"/>
    </source>
</evidence>
<dbReference type="Proteomes" id="UP001447188">
    <property type="component" value="Unassembled WGS sequence"/>
</dbReference>
<protein>
    <recommendedName>
        <fullName evidence="3">Nicotinamide N-methyltransferase</fullName>
    </recommendedName>
</protein>
<name>A0ABR3G778_9PEZI</name>
<evidence type="ECO:0008006" key="3">
    <source>
        <dbReference type="Google" id="ProtNLM"/>
    </source>
</evidence>
<keyword evidence="2" id="KW-1185">Reference proteome</keyword>
<comment type="caution">
    <text evidence="1">The sequence shown here is derived from an EMBL/GenBank/DDBJ whole genome shotgun (WGS) entry which is preliminary data.</text>
</comment>
<dbReference type="Gene3D" id="3.40.50.150">
    <property type="entry name" value="Vaccinia Virus protein VP39"/>
    <property type="match status" value="1"/>
</dbReference>
<reference evidence="1 2" key="1">
    <citation type="submission" date="2024-02" db="EMBL/GenBank/DDBJ databases">
        <title>Discinaceae phylogenomics.</title>
        <authorList>
            <person name="Dirks A.C."/>
            <person name="James T.Y."/>
        </authorList>
    </citation>
    <scope>NUCLEOTIDE SEQUENCE [LARGE SCALE GENOMIC DNA]</scope>
    <source>
        <strain evidence="1 2">ACD0624</strain>
    </source>
</reference>